<evidence type="ECO:0000313" key="3">
    <source>
        <dbReference type="Proteomes" id="UP000177152"/>
    </source>
</evidence>
<dbReference type="AlphaFoldDB" id="A0A1G2K922"/>
<dbReference type="SUPFAM" id="SSF53927">
    <property type="entry name" value="Cytidine deaminase-like"/>
    <property type="match status" value="1"/>
</dbReference>
<accession>A0A1G2K922</accession>
<feature type="domain" description="CMP/dCMP-type deaminase" evidence="1">
    <location>
        <begin position="17"/>
        <end position="162"/>
    </location>
</feature>
<dbReference type="EMBL" id="MHQC01000002">
    <property type="protein sequence ID" value="OGZ95927.1"/>
    <property type="molecule type" value="Genomic_DNA"/>
</dbReference>
<dbReference type="GO" id="GO:0003824">
    <property type="term" value="F:catalytic activity"/>
    <property type="evidence" value="ECO:0007669"/>
    <property type="project" value="InterPro"/>
</dbReference>
<dbReference type="Proteomes" id="UP000177152">
    <property type="component" value="Unassembled WGS sequence"/>
</dbReference>
<sequence>MPRIGAPITLGRFDGSSFNDEFFALAKKAAQKSPFRVFRLGAIIVDRKGRLISSGCCGGEHANSHFKYFYFKRFPGKSMHAEMDAIGKIPSENVLSALRSRPMLDLLRNARIYVYRLTEANAPGNSRPCKDICWPILKKLELRDAVYIYKIDGEPYIAREYF</sequence>
<organism evidence="2 3">
    <name type="scientific">Candidatus Sungbacteria bacterium RIFCSPHIGHO2_01_FULL_47_32</name>
    <dbReference type="NCBI Taxonomy" id="1802264"/>
    <lineage>
        <taxon>Bacteria</taxon>
        <taxon>Candidatus Sungiibacteriota</taxon>
    </lineage>
</organism>
<evidence type="ECO:0000259" key="1">
    <source>
        <dbReference type="PROSITE" id="PS51747"/>
    </source>
</evidence>
<name>A0A1G2K922_9BACT</name>
<comment type="caution">
    <text evidence="2">The sequence shown here is derived from an EMBL/GenBank/DDBJ whole genome shotgun (WGS) entry which is preliminary data.</text>
</comment>
<protein>
    <recommendedName>
        <fullName evidence="1">CMP/dCMP-type deaminase domain-containing protein</fullName>
    </recommendedName>
</protein>
<dbReference type="InterPro" id="IPR016193">
    <property type="entry name" value="Cytidine_deaminase-like"/>
</dbReference>
<reference evidence="2 3" key="1">
    <citation type="journal article" date="2016" name="Nat. Commun.">
        <title>Thousands of microbial genomes shed light on interconnected biogeochemical processes in an aquifer system.</title>
        <authorList>
            <person name="Anantharaman K."/>
            <person name="Brown C.T."/>
            <person name="Hug L.A."/>
            <person name="Sharon I."/>
            <person name="Castelle C.J."/>
            <person name="Probst A.J."/>
            <person name="Thomas B.C."/>
            <person name="Singh A."/>
            <person name="Wilkins M.J."/>
            <person name="Karaoz U."/>
            <person name="Brodie E.L."/>
            <person name="Williams K.H."/>
            <person name="Hubbard S.S."/>
            <person name="Banfield J.F."/>
        </authorList>
    </citation>
    <scope>NUCLEOTIDE SEQUENCE [LARGE SCALE GENOMIC DNA]</scope>
</reference>
<evidence type="ECO:0000313" key="2">
    <source>
        <dbReference type="EMBL" id="OGZ95927.1"/>
    </source>
</evidence>
<proteinExistence type="predicted"/>
<dbReference type="InterPro" id="IPR002125">
    <property type="entry name" value="CMP_dCMP_dom"/>
</dbReference>
<dbReference type="Pfam" id="PF00383">
    <property type="entry name" value="dCMP_cyt_deam_1"/>
    <property type="match status" value="1"/>
</dbReference>
<dbReference type="PROSITE" id="PS51747">
    <property type="entry name" value="CYT_DCMP_DEAMINASES_2"/>
    <property type="match status" value="1"/>
</dbReference>
<dbReference type="Gene3D" id="3.40.140.10">
    <property type="entry name" value="Cytidine Deaminase, domain 2"/>
    <property type="match status" value="1"/>
</dbReference>
<gene>
    <name evidence="2" type="ORF">A2633_02480</name>
</gene>